<dbReference type="PANTHER" id="PTHR33360">
    <property type="entry name" value="TRANSPOSASE FOR INSERTION SEQUENCE ELEMENT IS200"/>
    <property type="match status" value="1"/>
</dbReference>
<gene>
    <name evidence="2" type="primary">tnpA</name>
    <name evidence="2" type="ORF">HUG15_08270</name>
</gene>
<sequence length="143" mass="16814">MDGYRKSSHTVYDIKYHVIWVTKYRYQVLRGDIAHRVRELIRQGCEARNITILQGSVGKDHIHLLLSCPLSIAPSKIMQYLKGRSSRLLQDEFPALKKRYWGQHLWARGYFCATVGNVTEEIIRNYIENQSTERRDDIFGIDE</sequence>
<evidence type="ECO:0000313" key="2">
    <source>
        <dbReference type="EMBL" id="QQK75577.1"/>
    </source>
</evidence>
<organism evidence="2 3">
    <name type="scientific">Salicibibacter cibarius</name>
    <dbReference type="NCBI Taxonomy" id="2743000"/>
    <lineage>
        <taxon>Bacteria</taxon>
        <taxon>Bacillati</taxon>
        <taxon>Bacillota</taxon>
        <taxon>Bacilli</taxon>
        <taxon>Bacillales</taxon>
        <taxon>Bacillaceae</taxon>
        <taxon>Salicibibacter</taxon>
    </lineage>
</organism>
<dbReference type="SUPFAM" id="SSF143422">
    <property type="entry name" value="Transposase IS200-like"/>
    <property type="match status" value="1"/>
</dbReference>
<dbReference type="InterPro" id="IPR036515">
    <property type="entry name" value="Transposase_17_sf"/>
</dbReference>
<dbReference type="GO" id="GO:0006313">
    <property type="term" value="P:DNA transposition"/>
    <property type="evidence" value="ECO:0007669"/>
    <property type="project" value="InterPro"/>
</dbReference>
<evidence type="ECO:0000313" key="3">
    <source>
        <dbReference type="Proteomes" id="UP000595823"/>
    </source>
</evidence>
<dbReference type="SMART" id="SM01321">
    <property type="entry name" value="Y1_Tnp"/>
    <property type="match status" value="1"/>
</dbReference>
<dbReference type="GO" id="GO:0003677">
    <property type="term" value="F:DNA binding"/>
    <property type="evidence" value="ECO:0007669"/>
    <property type="project" value="InterPro"/>
</dbReference>
<dbReference type="EMBL" id="CP054705">
    <property type="protein sequence ID" value="QQK75577.1"/>
    <property type="molecule type" value="Genomic_DNA"/>
</dbReference>
<dbReference type="AlphaFoldDB" id="A0A7T6Z2D4"/>
<reference evidence="2 3" key="1">
    <citation type="submission" date="2020-06" db="EMBL/GenBank/DDBJ databases">
        <title>Genomic analysis of Salicibibacter sp. NKC5-3.</title>
        <authorList>
            <person name="Oh Y.J."/>
        </authorList>
    </citation>
    <scope>NUCLEOTIDE SEQUENCE [LARGE SCALE GENOMIC DNA]</scope>
    <source>
        <strain evidence="2 3">NKC5-3</strain>
    </source>
</reference>
<protein>
    <submittedName>
        <fullName evidence="2">IS200/IS605 family transposase</fullName>
    </submittedName>
</protein>
<feature type="domain" description="Transposase IS200-like" evidence="1">
    <location>
        <begin position="11"/>
        <end position="130"/>
    </location>
</feature>
<dbReference type="InterPro" id="IPR002686">
    <property type="entry name" value="Transposase_17"/>
</dbReference>
<name>A0A7T6Z2D4_9BACI</name>
<accession>A0A7T6Z2D4</accession>
<dbReference type="Proteomes" id="UP000595823">
    <property type="component" value="Chromosome"/>
</dbReference>
<proteinExistence type="predicted"/>
<dbReference type="NCBIfam" id="NF033573">
    <property type="entry name" value="transpos_IS200"/>
    <property type="match status" value="1"/>
</dbReference>
<dbReference type="KEGG" id="scia:HUG15_08270"/>
<dbReference type="GO" id="GO:0004803">
    <property type="term" value="F:transposase activity"/>
    <property type="evidence" value="ECO:0007669"/>
    <property type="project" value="InterPro"/>
</dbReference>
<evidence type="ECO:0000259" key="1">
    <source>
        <dbReference type="SMART" id="SM01321"/>
    </source>
</evidence>
<keyword evidence="3" id="KW-1185">Reference proteome</keyword>
<dbReference type="Pfam" id="PF01797">
    <property type="entry name" value="Y1_Tnp"/>
    <property type="match status" value="1"/>
</dbReference>
<dbReference type="PANTHER" id="PTHR33360:SF2">
    <property type="entry name" value="TRANSPOSASE FOR INSERTION SEQUENCE ELEMENT IS200"/>
    <property type="match status" value="1"/>
</dbReference>
<dbReference type="Gene3D" id="3.30.70.1290">
    <property type="entry name" value="Transposase IS200-like"/>
    <property type="match status" value="1"/>
</dbReference>
<dbReference type="RefSeq" id="WP_200128214.1">
    <property type="nucleotide sequence ID" value="NZ_CP054705.1"/>
</dbReference>